<protein>
    <submittedName>
        <fullName evidence="2">Uncharacterized protein</fullName>
    </submittedName>
</protein>
<dbReference type="EMBL" id="CAJNOR010005894">
    <property type="protein sequence ID" value="CAF1579218.1"/>
    <property type="molecule type" value="Genomic_DNA"/>
</dbReference>
<reference evidence="2" key="1">
    <citation type="submission" date="2021-02" db="EMBL/GenBank/DDBJ databases">
        <authorList>
            <person name="Nowell W R."/>
        </authorList>
    </citation>
    <scope>NUCLEOTIDE SEQUENCE</scope>
</reference>
<gene>
    <name evidence="2" type="ORF">XAT740_LOCUS45312</name>
</gene>
<comment type="caution">
    <text evidence="2">The sequence shown here is derived from an EMBL/GenBank/DDBJ whole genome shotgun (WGS) entry which is preliminary data.</text>
</comment>
<feature type="signal peptide" evidence="1">
    <location>
        <begin position="1"/>
        <end position="20"/>
    </location>
</feature>
<keyword evidence="3" id="KW-1185">Reference proteome</keyword>
<dbReference type="Proteomes" id="UP000663828">
    <property type="component" value="Unassembled WGS sequence"/>
</dbReference>
<evidence type="ECO:0000313" key="3">
    <source>
        <dbReference type="Proteomes" id="UP000663828"/>
    </source>
</evidence>
<evidence type="ECO:0000313" key="2">
    <source>
        <dbReference type="EMBL" id="CAF1579218.1"/>
    </source>
</evidence>
<evidence type="ECO:0000256" key="1">
    <source>
        <dbReference type="SAM" id="SignalP"/>
    </source>
</evidence>
<feature type="chain" id="PRO_5032835437" evidence="1">
    <location>
        <begin position="21"/>
        <end position="251"/>
    </location>
</feature>
<proteinExistence type="predicted"/>
<dbReference type="AlphaFoldDB" id="A0A815Z3R2"/>
<accession>A0A815Z3R2</accession>
<keyword evidence="1" id="KW-0732">Signal</keyword>
<name>A0A815Z3R2_ADIRI</name>
<organism evidence="2 3">
    <name type="scientific">Adineta ricciae</name>
    <name type="common">Rotifer</name>
    <dbReference type="NCBI Taxonomy" id="249248"/>
    <lineage>
        <taxon>Eukaryota</taxon>
        <taxon>Metazoa</taxon>
        <taxon>Spiralia</taxon>
        <taxon>Gnathifera</taxon>
        <taxon>Rotifera</taxon>
        <taxon>Eurotatoria</taxon>
        <taxon>Bdelloidea</taxon>
        <taxon>Adinetida</taxon>
        <taxon>Adinetidae</taxon>
        <taxon>Adineta</taxon>
    </lineage>
</organism>
<sequence>MQFPVIQLIVSILMIPSLHAIAIDDFHCKGLIGHRHHQKFVDVCYETVYALQNIPNQTGKCIDDRTGRVHPPCIYALAYTIKKCMSELKELGVKEASFYCGFTLMKYCAVHIGLDHIPLNRDGSIKGKNGQEYEYEEIKSCVHGDRIDQFISDRGLMDNPRREEYVDVCYDTVYALQNIPKQHGKCINDRTEEVSLPCIYALALIIKKCMSELKELSVNEASFYCRFTLMKYCAVDIGLDRIPLNKGGRFG</sequence>